<evidence type="ECO:0000313" key="4">
    <source>
        <dbReference type="Proteomes" id="UP000033867"/>
    </source>
</evidence>
<feature type="transmembrane region" description="Helical" evidence="1">
    <location>
        <begin position="18"/>
        <end position="37"/>
    </location>
</feature>
<accession>A0A0G1ECE6</accession>
<gene>
    <name evidence="3" type="ORF">UV42_C0011G0021</name>
</gene>
<keyword evidence="1" id="KW-1133">Transmembrane helix</keyword>
<name>A0A0G1ECE6_9BACT</name>
<dbReference type="Gene3D" id="2.60.40.10">
    <property type="entry name" value="Immunoglobulins"/>
    <property type="match status" value="2"/>
</dbReference>
<keyword evidence="1" id="KW-0472">Membrane</keyword>
<dbReference type="InterPro" id="IPR013783">
    <property type="entry name" value="Ig-like_fold"/>
</dbReference>
<organism evidence="3 4">
    <name type="scientific">Candidatus Magasanikbacteria bacterium GW2011_GWE2_42_7</name>
    <dbReference type="NCBI Taxonomy" id="1619052"/>
    <lineage>
        <taxon>Bacteria</taxon>
        <taxon>Candidatus Magasanikiibacteriota</taxon>
    </lineage>
</organism>
<dbReference type="AlphaFoldDB" id="A0A0G1ECE6"/>
<dbReference type="Pfam" id="PF07705">
    <property type="entry name" value="CARDB"/>
    <property type="match status" value="1"/>
</dbReference>
<keyword evidence="1" id="KW-0812">Transmembrane</keyword>
<evidence type="ECO:0000256" key="1">
    <source>
        <dbReference type="SAM" id="Phobius"/>
    </source>
</evidence>
<feature type="domain" description="CARDB" evidence="2">
    <location>
        <begin position="44"/>
        <end position="172"/>
    </location>
</feature>
<dbReference type="Proteomes" id="UP000033867">
    <property type="component" value="Unassembled WGS sequence"/>
</dbReference>
<reference evidence="3 4" key="1">
    <citation type="journal article" date="2015" name="Nature">
        <title>rRNA introns, odd ribosomes, and small enigmatic genomes across a large radiation of phyla.</title>
        <authorList>
            <person name="Brown C.T."/>
            <person name="Hug L.A."/>
            <person name="Thomas B.C."/>
            <person name="Sharon I."/>
            <person name="Castelle C.J."/>
            <person name="Singh A."/>
            <person name="Wilkins M.J."/>
            <person name="Williams K.H."/>
            <person name="Banfield J.F."/>
        </authorList>
    </citation>
    <scope>NUCLEOTIDE SEQUENCE [LARGE SCALE GENOMIC DNA]</scope>
</reference>
<protein>
    <recommendedName>
        <fullName evidence="2">CARDB domain-containing protein</fullName>
    </recommendedName>
</protein>
<evidence type="ECO:0000313" key="3">
    <source>
        <dbReference type="EMBL" id="KKS72263.1"/>
    </source>
</evidence>
<dbReference type="InterPro" id="IPR011635">
    <property type="entry name" value="CARDB"/>
</dbReference>
<dbReference type="EMBL" id="LCEK01000011">
    <property type="protein sequence ID" value="KKS72263.1"/>
    <property type="molecule type" value="Genomic_DNA"/>
</dbReference>
<evidence type="ECO:0000259" key="2">
    <source>
        <dbReference type="Pfam" id="PF07705"/>
    </source>
</evidence>
<proteinExistence type="predicted"/>
<sequence>MDEQQTQVQTVSVSKTKMAVAVGLLGLSALAAGFAGLRAGTTKADLVIAKTTSAKESDMNKFSITIENKGSATVSSPFVVHIQLGDGKDAVYSLRVMNPPSDTIKGSYENIESKDGEFDVLVKNFKLKRGQSTTITYWFVIPSEYESESLTFDHTLDSTNLVSESNEDNNRYKGTYDIKQMELVRETTHATQETVTEPMTTSTPTDTPVIEKLPDLIIKDFTVTSSTYPGQKHFNVVIKNIGDATANKISMSSLHGTFQVQLYFVREDGTTVSADKFLQSDTFYTAWSLLPNQELTISKDLPISFGNYTKIKMKVDWLEGSVTSIIPFLYPEKGYILESNEDNNEFTKAI</sequence>
<comment type="caution">
    <text evidence="3">The sequence shown here is derived from an EMBL/GenBank/DDBJ whole genome shotgun (WGS) entry which is preliminary data.</text>
</comment>